<dbReference type="Proteomes" id="UP000011554">
    <property type="component" value="Unassembled WGS sequence"/>
</dbReference>
<evidence type="ECO:0000256" key="2">
    <source>
        <dbReference type="ARBA" id="ARBA00023027"/>
    </source>
</evidence>
<dbReference type="SUPFAM" id="SSF51735">
    <property type="entry name" value="NAD(P)-binding Rossmann-fold domains"/>
    <property type="match status" value="1"/>
</dbReference>
<feature type="domain" description="D-isomer specific 2-hydroxyacid dehydrogenase NAD-binding" evidence="4">
    <location>
        <begin position="137"/>
        <end position="312"/>
    </location>
</feature>
<dbReference type="AlphaFoldDB" id="M0B2R0"/>
<keyword evidence="6" id="KW-1185">Reference proteome</keyword>
<evidence type="ECO:0000313" key="5">
    <source>
        <dbReference type="EMBL" id="ELZ04852.1"/>
    </source>
</evidence>
<dbReference type="EMBL" id="AOIO01000011">
    <property type="protein sequence ID" value="ELZ04852.1"/>
    <property type="molecule type" value="Genomic_DNA"/>
</dbReference>
<evidence type="ECO:0000313" key="6">
    <source>
        <dbReference type="Proteomes" id="UP000011554"/>
    </source>
</evidence>
<dbReference type="GO" id="GO:0051287">
    <property type="term" value="F:NAD binding"/>
    <property type="evidence" value="ECO:0007669"/>
    <property type="project" value="InterPro"/>
</dbReference>
<dbReference type="OrthoDB" id="162251at2157"/>
<dbReference type="PANTHER" id="PTHR43333">
    <property type="entry name" value="2-HACID_DH_C DOMAIN-CONTAINING PROTEIN"/>
    <property type="match status" value="1"/>
</dbReference>
<reference evidence="5 6" key="1">
    <citation type="journal article" date="2014" name="PLoS Genet.">
        <title>Phylogenetically driven sequencing of extremely halophilic archaea reveals strategies for static and dynamic osmo-response.</title>
        <authorList>
            <person name="Becker E.A."/>
            <person name="Seitzer P.M."/>
            <person name="Tritt A."/>
            <person name="Larsen D."/>
            <person name="Krusor M."/>
            <person name="Yao A.I."/>
            <person name="Wu D."/>
            <person name="Madern D."/>
            <person name="Eisen J.A."/>
            <person name="Darling A.E."/>
            <person name="Facciotti M.T."/>
        </authorList>
    </citation>
    <scope>NUCLEOTIDE SEQUENCE [LARGE SCALE GENOMIC DNA]</scope>
    <source>
        <strain evidence="5 6">DSM 12278</strain>
    </source>
</reference>
<dbReference type="Pfam" id="PF02826">
    <property type="entry name" value="2-Hacid_dh_C"/>
    <property type="match status" value="1"/>
</dbReference>
<name>M0B2R0_NATA1</name>
<dbReference type="InterPro" id="IPR029753">
    <property type="entry name" value="D-isomer_DH_CS"/>
</dbReference>
<sequence length="344" mass="37077">MPTREPNAADADADTDTDAKPNADTDAPANTAPPAIDLDHLGVHNSVSTVFPPTELATELADLPTSATVDVIGDDQIADCDAVVTLDHREAFLDLDWVHSIQAGVDRFPFDEFRANDVVLTNSTGIHGRSIGETVAGYLLSFARRLHTHVAAQQDRRWDRPEWDEAFTLAGKTACVLGTGTLGSGVAEVLGALGMRVTGVRRSADPVPGFEEVYATDDRRDAIADAEFVIVTLPLTDDTHHLVDADAFDAMREDAYLVNVGRGPVVDEDALIDALESNSIAGAALDVFETEPLPDDSPLWGMDEVIVTPHCGAFTVDYFRGVAELVFENVERLADDEPFVNRIV</sequence>
<keyword evidence="2" id="KW-0520">NAD</keyword>
<proteinExistence type="predicted"/>
<dbReference type="InterPro" id="IPR006140">
    <property type="entry name" value="D-isomer_DH_NAD-bd"/>
</dbReference>
<comment type="caution">
    <text evidence="5">The sequence shown here is derived from an EMBL/GenBank/DDBJ whole genome shotgun (WGS) entry which is preliminary data.</text>
</comment>
<feature type="region of interest" description="Disordered" evidence="3">
    <location>
        <begin position="1"/>
        <end position="33"/>
    </location>
</feature>
<accession>M0B2R0</accession>
<dbReference type="InterPro" id="IPR036291">
    <property type="entry name" value="NAD(P)-bd_dom_sf"/>
</dbReference>
<dbReference type="Gene3D" id="3.40.50.720">
    <property type="entry name" value="NAD(P)-binding Rossmann-like Domain"/>
    <property type="match status" value="2"/>
</dbReference>
<keyword evidence="1" id="KW-0560">Oxidoreductase</keyword>
<feature type="compositionally biased region" description="Low complexity" evidence="3">
    <location>
        <begin position="1"/>
        <end position="10"/>
    </location>
</feature>
<dbReference type="FunFam" id="3.40.50.720:FF:000363">
    <property type="entry name" value="D-isomer specific 2-hydroxyacid dehydrogenase"/>
    <property type="match status" value="1"/>
</dbReference>
<dbReference type="GO" id="GO:0016491">
    <property type="term" value="F:oxidoreductase activity"/>
    <property type="evidence" value="ECO:0007669"/>
    <property type="project" value="UniProtKB-KW"/>
</dbReference>
<dbReference type="SUPFAM" id="SSF52283">
    <property type="entry name" value="Formate/glycerate dehydrogenase catalytic domain-like"/>
    <property type="match status" value="1"/>
</dbReference>
<dbReference type="PATRIC" id="fig|29540.5.peg.745"/>
<evidence type="ECO:0000259" key="4">
    <source>
        <dbReference type="Pfam" id="PF02826"/>
    </source>
</evidence>
<dbReference type="PANTHER" id="PTHR43333:SF1">
    <property type="entry name" value="D-ISOMER SPECIFIC 2-HYDROXYACID DEHYDROGENASE NAD-BINDING DOMAIN-CONTAINING PROTEIN"/>
    <property type="match status" value="1"/>
</dbReference>
<protein>
    <submittedName>
        <fullName evidence="5">Glyoxylate reductase (NADP(+))</fullName>
    </submittedName>
</protein>
<dbReference type="PROSITE" id="PS00671">
    <property type="entry name" value="D_2_HYDROXYACID_DH_3"/>
    <property type="match status" value="1"/>
</dbReference>
<feature type="compositionally biased region" description="Low complexity" evidence="3">
    <location>
        <begin position="24"/>
        <end position="33"/>
    </location>
</feature>
<dbReference type="CDD" id="cd05300">
    <property type="entry name" value="2-Hacid_dh_1"/>
    <property type="match status" value="1"/>
</dbReference>
<evidence type="ECO:0000256" key="3">
    <source>
        <dbReference type="SAM" id="MobiDB-lite"/>
    </source>
</evidence>
<dbReference type="NCBIfam" id="NF041369">
    <property type="entry name" value="Dhydh_Halo"/>
    <property type="match status" value="1"/>
</dbReference>
<dbReference type="STRING" id="29540.C481_03697"/>
<dbReference type="InterPro" id="IPR054891">
    <property type="entry name" value="Dhydh_Halo"/>
</dbReference>
<dbReference type="eggNOG" id="arCOG01757">
    <property type="taxonomic scope" value="Archaea"/>
</dbReference>
<organism evidence="5 6">
    <name type="scientific">Natrialba asiatica (strain ATCC 700177 / DSM 12278 / JCM 9576 / FERM P-10747 / NBRC 102637 / 172P1)</name>
    <dbReference type="NCBI Taxonomy" id="29540"/>
    <lineage>
        <taxon>Archaea</taxon>
        <taxon>Methanobacteriati</taxon>
        <taxon>Methanobacteriota</taxon>
        <taxon>Stenosarchaea group</taxon>
        <taxon>Halobacteria</taxon>
        <taxon>Halobacteriales</taxon>
        <taxon>Natrialbaceae</taxon>
        <taxon>Natrialba</taxon>
    </lineage>
</organism>
<gene>
    <name evidence="5" type="ORF">C481_03697</name>
</gene>
<dbReference type="RefSeq" id="WP_006107594.1">
    <property type="nucleotide sequence ID" value="NZ_AOIO01000011.1"/>
</dbReference>
<evidence type="ECO:0000256" key="1">
    <source>
        <dbReference type="ARBA" id="ARBA00023002"/>
    </source>
</evidence>
<dbReference type="PRINTS" id="PR00411">
    <property type="entry name" value="PNDRDTASEI"/>
</dbReference>